<dbReference type="SMART" id="SM00987">
    <property type="entry name" value="UreE_C"/>
    <property type="match status" value="1"/>
</dbReference>
<dbReference type="CDD" id="cd10032">
    <property type="entry name" value="UDG-F6_HDG"/>
    <property type="match status" value="1"/>
</dbReference>
<dbReference type="Pfam" id="PF03167">
    <property type="entry name" value="UDG"/>
    <property type="match status" value="1"/>
</dbReference>
<dbReference type="OrthoDB" id="9799921at2"/>
<dbReference type="Gene3D" id="3.40.470.10">
    <property type="entry name" value="Uracil-DNA glycosylase-like domain"/>
    <property type="match status" value="1"/>
</dbReference>
<dbReference type="InterPro" id="IPR036895">
    <property type="entry name" value="Uracil-DNA_glycosylase-like_sf"/>
</dbReference>
<organism evidence="2 3">
    <name type="scientific">Flavobacterium faecale</name>
    <dbReference type="NCBI Taxonomy" id="1355330"/>
    <lineage>
        <taxon>Bacteria</taxon>
        <taxon>Pseudomonadati</taxon>
        <taxon>Bacteroidota</taxon>
        <taxon>Flavobacteriia</taxon>
        <taxon>Flavobacteriales</taxon>
        <taxon>Flavobacteriaceae</taxon>
        <taxon>Flavobacterium</taxon>
    </lineage>
</organism>
<dbReference type="AlphaFoldDB" id="A0A2S1LIW3"/>
<evidence type="ECO:0000313" key="2">
    <source>
        <dbReference type="EMBL" id="AWG23426.1"/>
    </source>
</evidence>
<dbReference type="Proteomes" id="UP000244527">
    <property type="component" value="Chromosome"/>
</dbReference>
<dbReference type="NCBIfam" id="TIGR04274">
    <property type="entry name" value="hypoxanDNAglyco"/>
    <property type="match status" value="1"/>
</dbReference>
<name>A0A2S1LIW3_9FLAO</name>
<keyword evidence="3" id="KW-1185">Reference proteome</keyword>
<evidence type="ECO:0000313" key="3">
    <source>
        <dbReference type="Proteomes" id="UP000244527"/>
    </source>
</evidence>
<dbReference type="SMART" id="SM00986">
    <property type="entry name" value="UDG"/>
    <property type="match status" value="1"/>
</dbReference>
<proteinExistence type="predicted"/>
<evidence type="ECO:0000259" key="1">
    <source>
        <dbReference type="SMART" id="SM00986"/>
    </source>
</evidence>
<dbReference type="InterPro" id="IPR005122">
    <property type="entry name" value="Uracil-DNA_glycosylase-like"/>
</dbReference>
<feature type="domain" description="Uracil-DNA glycosylase-like" evidence="1">
    <location>
        <begin position="9"/>
        <end position="160"/>
    </location>
</feature>
<protein>
    <submittedName>
        <fullName evidence="2">DNA-deoxyinosine glycosylase</fullName>
    </submittedName>
</protein>
<dbReference type="RefSeq" id="WP_108742321.1">
    <property type="nucleotide sequence ID" value="NZ_CP020918.1"/>
</dbReference>
<gene>
    <name evidence="2" type="ORF">FFWV33_18760</name>
</gene>
<dbReference type="KEGG" id="ffa:FFWV33_18760"/>
<dbReference type="EMBL" id="CP020918">
    <property type="protein sequence ID" value="AWG23426.1"/>
    <property type="molecule type" value="Genomic_DNA"/>
</dbReference>
<accession>A0A2S1LIW3</accession>
<reference evidence="2 3" key="1">
    <citation type="submission" date="2017-04" db="EMBL/GenBank/DDBJ databases">
        <title>Compelte genome sequence of WV33.</title>
        <authorList>
            <person name="Lee P.C."/>
        </authorList>
    </citation>
    <scope>NUCLEOTIDE SEQUENCE [LARGE SCALE GENOMIC DNA]</scope>
    <source>
        <strain evidence="2 3">WV33</strain>
    </source>
</reference>
<dbReference type="SUPFAM" id="SSF52141">
    <property type="entry name" value="Uracil-DNA glycosylase-like"/>
    <property type="match status" value="1"/>
</dbReference>
<dbReference type="InterPro" id="IPR026353">
    <property type="entry name" value="Hypoxan-DNA_Glyclase"/>
</dbReference>
<sequence length="161" mass="18243">METTKSSFAPISNPDIEILILGSLPGDKSIEVNEYYGHPRNRFWKILATISEQNQPENYKDKLALLQKLKIGLWDVAQNAIRNGSLDSAIKSVEPNDIGNFITNHPKLRIIAFNGKTSEALFNKYFDKKPPIHYIALPSSSPANARFDFETLRVAWQKVLE</sequence>